<feature type="transmembrane region" description="Helical" evidence="1">
    <location>
        <begin position="325"/>
        <end position="347"/>
    </location>
</feature>
<gene>
    <name evidence="3" type="ORF">F0919_06100</name>
</gene>
<proteinExistence type="predicted"/>
<feature type="transmembrane region" description="Helical" evidence="1">
    <location>
        <begin position="192"/>
        <end position="208"/>
    </location>
</feature>
<dbReference type="Proteomes" id="UP000323632">
    <property type="component" value="Unassembled WGS sequence"/>
</dbReference>
<feature type="transmembrane region" description="Helical" evidence="1">
    <location>
        <begin position="100"/>
        <end position="128"/>
    </location>
</feature>
<keyword evidence="1" id="KW-0472">Membrane</keyword>
<feature type="transmembrane region" description="Helical" evidence="1">
    <location>
        <begin position="301"/>
        <end position="319"/>
    </location>
</feature>
<organism evidence="3 4">
    <name type="scientific">Taibaiella lutea</name>
    <dbReference type="NCBI Taxonomy" id="2608001"/>
    <lineage>
        <taxon>Bacteria</taxon>
        <taxon>Pseudomonadati</taxon>
        <taxon>Bacteroidota</taxon>
        <taxon>Chitinophagia</taxon>
        <taxon>Chitinophagales</taxon>
        <taxon>Chitinophagaceae</taxon>
        <taxon>Taibaiella</taxon>
    </lineage>
</organism>
<dbReference type="AlphaFoldDB" id="A0A5M6CTF3"/>
<feature type="transmembrane region" description="Helical" evidence="1">
    <location>
        <begin position="31"/>
        <end position="50"/>
    </location>
</feature>
<keyword evidence="1" id="KW-0812">Transmembrane</keyword>
<evidence type="ECO:0000256" key="1">
    <source>
        <dbReference type="SAM" id="Phobius"/>
    </source>
</evidence>
<comment type="caution">
    <text evidence="3">The sequence shown here is derived from an EMBL/GenBank/DDBJ whole genome shotgun (WGS) entry which is preliminary data.</text>
</comment>
<dbReference type="GO" id="GO:0016747">
    <property type="term" value="F:acyltransferase activity, transferring groups other than amino-acyl groups"/>
    <property type="evidence" value="ECO:0007669"/>
    <property type="project" value="InterPro"/>
</dbReference>
<feature type="transmembrane region" description="Helical" evidence="1">
    <location>
        <begin position="271"/>
        <end position="289"/>
    </location>
</feature>
<accession>A0A5M6CTF3</accession>
<feature type="transmembrane region" description="Helical" evidence="1">
    <location>
        <begin position="220"/>
        <end position="239"/>
    </location>
</feature>
<keyword evidence="3" id="KW-0808">Transferase</keyword>
<dbReference type="EMBL" id="VWSH01000001">
    <property type="protein sequence ID" value="KAA5537242.1"/>
    <property type="molecule type" value="Genomic_DNA"/>
</dbReference>
<reference evidence="3 4" key="1">
    <citation type="submission" date="2019-09" db="EMBL/GenBank/DDBJ databases">
        <title>Genome sequence and assembly of Taibaiella sp.</title>
        <authorList>
            <person name="Chhetri G."/>
        </authorList>
    </citation>
    <scope>NUCLEOTIDE SEQUENCE [LARGE SCALE GENOMIC DNA]</scope>
    <source>
        <strain evidence="3 4">KVB11</strain>
    </source>
</reference>
<name>A0A5M6CTF3_9BACT</name>
<protein>
    <submittedName>
        <fullName evidence="3">Acyltransferase</fullName>
    </submittedName>
</protein>
<feature type="transmembrane region" description="Helical" evidence="1">
    <location>
        <begin position="167"/>
        <end position="185"/>
    </location>
</feature>
<sequence length="355" mass="40801">MNTLARLIASYNLILLETAASHKNNFDFLRFLFASLVIFSHSYALLLGNIALDPFVKRSDRALSEIAVCGFFVLSGFLIRQSQERSSSVFSFFRKRALRIVPGLWVAIVVTVFVIGCLTTEIPLAAYLSNSQTWKYLFSNSFLMPVAKELPGVFNHNPETGVNGSLWTLRYEILFYALLSFLFFIPKKNSKAFTIAALIICIAGYMAIKMDLVPVKGNFLFYFFNLGIYFAGGACLSLFTDFIKQRKSLLLCISSIIFFAFTFIFKKEYELINMFSFTLLVISFGLHYFKFLNFSQYTGDISYGTYIYAYPIQQALIIWLHPANIWTLMIPSFLVAWLAGWLSWHFIEKRFLKRK</sequence>
<dbReference type="Pfam" id="PF01757">
    <property type="entry name" value="Acyl_transf_3"/>
    <property type="match status" value="1"/>
</dbReference>
<keyword evidence="3" id="KW-0012">Acyltransferase</keyword>
<feature type="transmembrane region" description="Helical" evidence="1">
    <location>
        <begin position="62"/>
        <end position="79"/>
    </location>
</feature>
<feature type="domain" description="Acyltransferase 3" evidence="2">
    <location>
        <begin position="25"/>
        <end position="336"/>
    </location>
</feature>
<feature type="transmembrane region" description="Helical" evidence="1">
    <location>
        <begin position="248"/>
        <end position="265"/>
    </location>
</feature>
<keyword evidence="1" id="KW-1133">Transmembrane helix</keyword>
<keyword evidence="4" id="KW-1185">Reference proteome</keyword>
<dbReference type="InterPro" id="IPR002656">
    <property type="entry name" value="Acyl_transf_3_dom"/>
</dbReference>
<evidence type="ECO:0000259" key="2">
    <source>
        <dbReference type="Pfam" id="PF01757"/>
    </source>
</evidence>
<dbReference type="InterPro" id="IPR050879">
    <property type="entry name" value="Acyltransferase_3"/>
</dbReference>
<evidence type="ECO:0000313" key="4">
    <source>
        <dbReference type="Proteomes" id="UP000323632"/>
    </source>
</evidence>
<evidence type="ECO:0000313" key="3">
    <source>
        <dbReference type="EMBL" id="KAA5537242.1"/>
    </source>
</evidence>
<dbReference type="PANTHER" id="PTHR23028">
    <property type="entry name" value="ACETYLTRANSFERASE"/>
    <property type="match status" value="1"/>
</dbReference>